<feature type="domain" description="Glycosyl transferase family 1" evidence="1">
    <location>
        <begin position="168"/>
        <end position="311"/>
    </location>
</feature>
<dbReference type="RefSeq" id="WP_003469390.1">
    <property type="nucleotide sequence ID" value="NZ_APML01000036.1"/>
</dbReference>
<dbReference type="Gene3D" id="3.40.50.2000">
    <property type="entry name" value="Glycogen Phosphorylase B"/>
    <property type="match status" value="1"/>
</dbReference>
<dbReference type="SUPFAM" id="SSF53756">
    <property type="entry name" value="UDP-Glycosyltransferase/glycogen phosphorylase"/>
    <property type="match status" value="1"/>
</dbReference>
<reference evidence="2 3" key="1">
    <citation type="submission" date="2013-03" db="EMBL/GenBank/DDBJ databases">
        <title>Draft genome sequence of Gracibacillus halophilus YIM-C55.5, a moderately halophilic and thermophilic organism from the Xiaochaidamu salt lake.</title>
        <authorList>
            <person name="Sugumar T."/>
            <person name="Polireddy D.R."/>
            <person name="Antony A."/>
            <person name="Madhava Y.R."/>
            <person name="Sivakumar N."/>
        </authorList>
    </citation>
    <scope>NUCLEOTIDE SEQUENCE [LARGE SCALE GENOMIC DNA]</scope>
    <source>
        <strain evidence="2 3">YIM-C55.5</strain>
    </source>
</reference>
<keyword evidence="2" id="KW-0808">Transferase</keyword>
<dbReference type="AlphaFoldDB" id="N4WKD8"/>
<name>N4WKD8_9BACI</name>
<dbReference type="InterPro" id="IPR001296">
    <property type="entry name" value="Glyco_trans_1"/>
</dbReference>
<dbReference type="CDD" id="cd03801">
    <property type="entry name" value="GT4_PimA-like"/>
    <property type="match status" value="1"/>
</dbReference>
<proteinExistence type="predicted"/>
<dbReference type="PATRIC" id="fig|1308866.3.peg.2008"/>
<evidence type="ECO:0000259" key="1">
    <source>
        <dbReference type="Pfam" id="PF00534"/>
    </source>
</evidence>
<accession>N4WKD8</accession>
<dbReference type="STRING" id="1308866.J416_09896"/>
<dbReference type="PANTHER" id="PTHR12526">
    <property type="entry name" value="GLYCOSYLTRANSFERASE"/>
    <property type="match status" value="1"/>
</dbReference>
<gene>
    <name evidence="2" type="ORF">J416_09896</name>
</gene>
<dbReference type="Proteomes" id="UP000012283">
    <property type="component" value="Unassembled WGS sequence"/>
</dbReference>
<evidence type="ECO:0000313" key="2">
    <source>
        <dbReference type="EMBL" id="ENH96607.1"/>
    </source>
</evidence>
<dbReference type="GO" id="GO:0016757">
    <property type="term" value="F:glycosyltransferase activity"/>
    <property type="evidence" value="ECO:0007669"/>
    <property type="project" value="InterPro"/>
</dbReference>
<sequence>MFKFRFIMDYFQIPDARGPVIEASMRAKWLSRLCPKDIDLAFSPNPNQKPLYDADRVKLVSREEPGWWNHYFFNYWDLANAGEYYSLGPNIRTEKNWIKPVPLVVYSQFHKELLLKGWPHYPKDLIKIIPNMVDPEIFYPGSKAKELTVGWIGNDAPDPSTKGAEVIPYLAKAFPDVHFVMIFGNKPDYALKWIPDSLENIEVKYQVPHHQIADIIRTWSAYVSGSKWETGATHVKEVMACEIPVIAPNRSVFPEIARSQMLLDGVSWKPSGDDPDCLVWTDESLDQYKQALQEFIQHPKKRRRLSKAARKESAKAFPDKIAKEWFDFMYQCKGVKENGIN</sequence>
<dbReference type="Pfam" id="PF00534">
    <property type="entry name" value="Glycos_transf_1"/>
    <property type="match status" value="1"/>
</dbReference>
<organism evidence="2 3">
    <name type="scientific">Gracilibacillus halophilus YIM-C55.5</name>
    <dbReference type="NCBI Taxonomy" id="1308866"/>
    <lineage>
        <taxon>Bacteria</taxon>
        <taxon>Bacillati</taxon>
        <taxon>Bacillota</taxon>
        <taxon>Bacilli</taxon>
        <taxon>Bacillales</taxon>
        <taxon>Bacillaceae</taxon>
        <taxon>Gracilibacillus</taxon>
    </lineage>
</organism>
<dbReference type="EMBL" id="APML01000036">
    <property type="protein sequence ID" value="ENH96607.1"/>
    <property type="molecule type" value="Genomic_DNA"/>
</dbReference>
<evidence type="ECO:0000313" key="3">
    <source>
        <dbReference type="Proteomes" id="UP000012283"/>
    </source>
</evidence>
<protein>
    <submittedName>
        <fullName evidence="2">Group 1 glycosyl transferase</fullName>
    </submittedName>
</protein>
<comment type="caution">
    <text evidence="2">The sequence shown here is derived from an EMBL/GenBank/DDBJ whole genome shotgun (WGS) entry which is preliminary data.</text>
</comment>
<keyword evidence="3" id="KW-1185">Reference proteome</keyword>